<dbReference type="PANTHER" id="PTHR12150">
    <property type="entry name" value="CLASS IV SAM-BINDING METHYLTRANSFERASE-RELATED"/>
    <property type="match status" value="1"/>
</dbReference>
<organism evidence="3 4">
    <name type="scientific">Cyclotella atomus</name>
    <dbReference type="NCBI Taxonomy" id="382360"/>
    <lineage>
        <taxon>Eukaryota</taxon>
        <taxon>Sar</taxon>
        <taxon>Stramenopiles</taxon>
        <taxon>Ochrophyta</taxon>
        <taxon>Bacillariophyta</taxon>
        <taxon>Coscinodiscophyceae</taxon>
        <taxon>Thalassiosirophycidae</taxon>
        <taxon>Stephanodiscales</taxon>
        <taxon>Stephanodiscaceae</taxon>
        <taxon>Cyclotella</taxon>
    </lineage>
</organism>
<dbReference type="InterPro" id="IPR029028">
    <property type="entry name" value="Alpha/beta_knot_MTases"/>
</dbReference>
<dbReference type="InterPro" id="IPR003750">
    <property type="entry name" value="Put_MeTrfase-C9orf114-like"/>
</dbReference>
<evidence type="ECO:0000256" key="2">
    <source>
        <dbReference type="SAM" id="MobiDB-lite"/>
    </source>
</evidence>
<feature type="compositionally biased region" description="Basic residues" evidence="2">
    <location>
        <begin position="8"/>
        <end position="17"/>
    </location>
</feature>
<dbReference type="EMBL" id="JALLPJ020001264">
    <property type="protein sequence ID" value="KAL3772600.1"/>
    <property type="molecule type" value="Genomic_DNA"/>
</dbReference>
<evidence type="ECO:0000313" key="4">
    <source>
        <dbReference type="Proteomes" id="UP001530400"/>
    </source>
</evidence>
<dbReference type="Proteomes" id="UP001530400">
    <property type="component" value="Unassembled WGS sequence"/>
</dbReference>
<dbReference type="Pfam" id="PF02598">
    <property type="entry name" value="Methyltrn_RNA_3"/>
    <property type="match status" value="1"/>
</dbReference>
<feature type="compositionally biased region" description="Basic and acidic residues" evidence="2">
    <location>
        <begin position="186"/>
        <end position="216"/>
    </location>
</feature>
<evidence type="ECO:0000256" key="1">
    <source>
        <dbReference type="ARBA" id="ARBA00009841"/>
    </source>
</evidence>
<dbReference type="AlphaFoldDB" id="A0ABD3N998"/>
<dbReference type="CDD" id="cd18086">
    <property type="entry name" value="HsC9orf114-like"/>
    <property type="match status" value="1"/>
</dbReference>
<feature type="region of interest" description="Disordered" evidence="2">
    <location>
        <begin position="1"/>
        <end position="42"/>
    </location>
</feature>
<evidence type="ECO:0008006" key="5">
    <source>
        <dbReference type="Google" id="ProtNLM"/>
    </source>
</evidence>
<feature type="non-terminal residue" evidence="3">
    <location>
        <position position="1"/>
    </location>
</feature>
<dbReference type="PANTHER" id="PTHR12150:SF13">
    <property type="entry name" value="METHYLTRANSFERASE C9ORF114-RELATED"/>
    <property type="match status" value="1"/>
</dbReference>
<sequence length="514" mass="57689">TKQSNRPPSHRPIHPFKPKLSPPPPDPNHQITEPRKRLTETREEVDQLTVWFIEPYHKCALGIFVTMSHNMKRKRDDNRRSSNNNKHKSRPKSNQHNEHRFGRVMHQPPKLTLNPHTYSSEKKVYPTVSIAIPGSVICNAQTRELQTSLAGSIARAAAVYRVDEIVVFDDGLGSVLKTMSNYRRGPARDRKEDGKQQEETTAESKKEERKEPKEQPSTDPHAFLARILQYCECPQYLRRKFFPMHPDLQFAGLLPPLDMPHHLRRNDVMVYREGVVTDEEAKSGEGSLVDCGVPNRLVQVDRTIPPGIRCTVKLDPKSYPSPNSNKKGIMKGTVVSPTTPRDEGGMYWGYTTRLASSINAIFEECPYEGGYDLKVGTSERGDVSIDDGSFSLKKKLSKNDGDGRFDHLVIVFGGVAGIEESVDADESMKLSGEDSKKMFDVWVNICPFQGSRTIRTEEAVLITLSRLSPYIAKNASSLDNSGKSAPKLEKKKVATEDVVFSDAAVSDESSEDEE</sequence>
<accession>A0ABD3N998</accession>
<dbReference type="InterPro" id="IPR012340">
    <property type="entry name" value="NA-bd_OB-fold"/>
</dbReference>
<gene>
    <name evidence="3" type="ORF">ACHAWO_003655</name>
</gene>
<evidence type="ECO:0000313" key="3">
    <source>
        <dbReference type="EMBL" id="KAL3772600.1"/>
    </source>
</evidence>
<dbReference type="SUPFAM" id="SSF75217">
    <property type="entry name" value="alpha/beta knot"/>
    <property type="match status" value="1"/>
</dbReference>
<feature type="region of interest" description="Disordered" evidence="2">
    <location>
        <begin position="71"/>
        <end position="112"/>
    </location>
</feature>
<dbReference type="Gene3D" id="3.40.1280.10">
    <property type="match status" value="2"/>
</dbReference>
<comment type="caution">
    <text evidence="3">The sequence shown here is derived from an EMBL/GenBank/DDBJ whole genome shotgun (WGS) entry which is preliminary data.</text>
</comment>
<protein>
    <recommendedName>
        <fullName evidence="5">DUF171-domain-containing protein</fullName>
    </recommendedName>
</protein>
<name>A0ABD3N998_9STRA</name>
<feature type="region of interest" description="Disordered" evidence="2">
    <location>
        <begin position="183"/>
        <end position="219"/>
    </location>
</feature>
<proteinExistence type="inferred from homology"/>
<dbReference type="InterPro" id="IPR029026">
    <property type="entry name" value="tRNA_m1G_MTases_N"/>
</dbReference>
<feature type="compositionally biased region" description="Basic and acidic residues" evidence="2">
    <location>
        <begin position="32"/>
        <end position="42"/>
    </location>
</feature>
<comment type="similarity">
    <text evidence="1">Belongs to the class IV-like SAM-binding methyltransferase superfamily.</text>
</comment>
<reference evidence="3 4" key="1">
    <citation type="submission" date="2024-10" db="EMBL/GenBank/DDBJ databases">
        <title>Updated reference genomes for cyclostephanoid diatoms.</title>
        <authorList>
            <person name="Roberts W.R."/>
            <person name="Alverson A.J."/>
        </authorList>
    </citation>
    <scope>NUCLEOTIDE SEQUENCE [LARGE SCALE GENOMIC DNA]</scope>
    <source>
        <strain evidence="3 4">AJA010-31</strain>
    </source>
</reference>
<dbReference type="SUPFAM" id="SSF50249">
    <property type="entry name" value="Nucleic acid-binding proteins"/>
    <property type="match status" value="1"/>
</dbReference>
<keyword evidence="4" id="KW-1185">Reference proteome</keyword>